<dbReference type="InterPro" id="IPR011051">
    <property type="entry name" value="RmlC_Cupin_sf"/>
</dbReference>
<dbReference type="PANTHER" id="PTHR10309:SF0">
    <property type="entry name" value="MANNOSE-6-PHOSPHATE ISOMERASE"/>
    <property type="match status" value="1"/>
</dbReference>
<sequence length="339" mass="35657">MWRVRGILRDYDWGEIDGLALWSYATGAPQAELWFGIHPAAPAIVVDSEGVATGETLDAVMPPQRNPLLVKLLAAARPLSIQVHPVRALAAELSARGALPDAEEKTEILLALEPFRIHAGWRDLDLARRVLVEAGVPAGAISSAVTHVDTVRALLDLSPAVTAQAVAEVGEAAKRCGFDSAAVESLRGIAAEFPFDAGVLVCVMMQHSVLAPGETIGVAAGIIHSYVRGLGVEVMTSSDNVLRLGLTSKAVNVDDALDAVRDLQPTDGAGIQFVVYELLDEARVLPTSYRVVIPLEGHVEASGLQGQVQAAVGCALVMGEHEPEVTVSVSGRAIVAEGR</sequence>
<evidence type="ECO:0000259" key="1">
    <source>
        <dbReference type="Pfam" id="PF20511"/>
    </source>
</evidence>
<dbReference type="CDD" id="cd07011">
    <property type="entry name" value="cupin_PMI_type_I_N"/>
    <property type="match status" value="1"/>
</dbReference>
<dbReference type="AlphaFoldDB" id="A0A6J7HUX3"/>
<dbReference type="Pfam" id="PF20511">
    <property type="entry name" value="PMI_typeI_cat"/>
    <property type="match status" value="1"/>
</dbReference>
<dbReference type="GO" id="GO:0008270">
    <property type="term" value="F:zinc ion binding"/>
    <property type="evidence" value="ECO:0007669"/>
    <property type="project" value="InterPro"/>
</dbReference>
<dbReference type="InterPro" id="IPR046457">
    <property type="entry name" value="PMI_typeI_cat"/>
</dbReference>
<dbReference type="GO" id="GO:0004476">
    <property type="term" value="F:mannose-6-phosphate isomerase activity"/>
    <property type="evidence" value="ECO:0007669"/>
    <property type="project" value="InterPro"/>
</dbReference>
<reference evidence="2" key="1">
    <citation type="submission" date="2020-05" db="EMBL/GenBank/DDBJ databases">
        <authorList>
            <person name="Chiriac C."/>
            <person name="Salcher M."/>
            <person name="Ghai R."/>
            <person name="Kavagutti S V."/>
        </authorList>
    </citation>
    <scope>NUCLEOTIDE SEQUENCE</scope>
</reference>
<name>A0A6J7HUX3_9ZZZZ</name>
<dbReference type="PANTHER" id="PTHR10309">
    <property type="entry name" value="MANNOSE-6-PHOSPHATE ISOMERASE"/>
    <property type="match status" value="1"/>
</dbReference>
<proteinExistence type="predicted"/>
<feature type="domain" description="Phosphomannose isomerase type I catalytic" evidence="1">
    <location>
        <begin position="4"/>
        <end position="123"/>
    </location>
</feature>
<dbReference type="Gene3D" id="2.60.120.10">
    <property type="entry name" value="Jelly Rolls"/>
    <property type="match status" value="1"/>
</dbReference>
<dbReference type="GO" id="GO:0009298">
    <property type="term" value="P:GDP-mannose biosynthetic process"/>
    <property type="evidence" value="ECO:0007669"/>
    <property type="project" value="InterPro"/>
</dbReference>
<gene>
    <name evidence="2" type="ORF">UFOPK3610_01369</name>
</gene>
<evidence type="ECO:0000313" key="2">
    <source>
        <dbReference type="EMBL" id="CAB4920250.1"/>
    </source>
</evidence>
<dbReference type="GO" id="GO:0005829">
    <property type="term" value="C:cytosol"/>
    <property type="evidence" value="ECO:0007669"/>
    <property type="project" value="TreeGrafter"/>
</dbReference>
<accession>A0A6J7HUX3</accession>
<dbReference type="InterPro" id="IPR016305">
    <property type="entry name" value="Mannose-6-P_Isomerase"/>
</dbReference>
<dbReference type="SUPFAM" id="SSF51182">
    <property type="entry name" value="RmlC-like cupins"/>
    <property type="match status" value="1"/>
</dbReference>
<dbReference type="InterPro" id="IPR014710">
    <property type="entry name" value="RmlC-like_jellyroll"/>
</dbReference>
<dbReference type="PRINTS" id="PR00714">
    <property type="entry name" value="MAN6PISMRASE"/>
</dbReference>
<dbReference type="EMBL" id="CAFBMR010000061">
    <property type="protein sequence ID" value="CAB4920250.1"/>
    <property type="molecule type" value="Genomic_DNA"/>
</dbReference>
<protein>
    <submittedName>
        <fullName evidence="2">Unannotated protein</fullName>
    </submittedName>
</protein>
<organism evidence="2">
    <name type="scientific">freshwater metagenome</name>
    <dbReference type="NCBI Taxonomy" id="449393"/>
    <lineage>
        <taxon>unclassified sequences</taxon>
        <taxon>metagenomes</taxon>
        <taxon>ecological metagenomes</taxon>
    </lineage>
</organism>